<evidence type="ECO:0000313" key="2">
    <source>
        <dbReference type="EMBL" id="AGZ46120.1"/>
    </source>
</evidence>
<keyword evidence="1" id="KW-1133">Transmembrane helix</keyword>
<reference evidence="2 3" key="1">
    <citation type="journal article" date="2014" name="J. Biotechnol.">
        <title>Complete genome sequence of the actinobacterium Actinoplanes friuliensis HAG 010964, producer of the lipopeptide antibiotic friulimycin.</title>
        <authorList>
            <person name="Ruckert C."/>
            <person name="Szczepanowski R."/>
            <person name="Albersmeier A."/>
            <person name="Goesmann A."/>
            <person name="Fischer N."/>
            <person name="Steinkamper A."/>
            <person name="Puhler A."/>
            <person name="Biener R."/>
            <person name="Schwartz D."/>
            <person name="Kalinowski J."/>
        </authorList>
    </citation>
    <scope>NUCLEOTIDE SEQUENCE [LARGE SCALE GENOMIC DNA]</scope>
    <source>
        <strain evidence="2 3">DSM 7358</strain>
    </source>
</reference>
<evidence type="ECO:0000313" key="3">
    <source>
        <dbReference type="Proteomes" id="UP000017746"/>
    </source>
</evidence>
<accession>U5WDN2</accession>
<feature type="transmembrane region" description="Helical" evidence="1">
    <location>
        <begin position="153"/>
        <end position="173"/>
    </location>
</feature>
<dbReference type="OrthoDB" id="3291150at2"/>
<dbReference type="Proteomes" id="UP000017746">
    <property type="component" value="Chromosome"/>
</dbReference>
<feature type="transmembrane region" description="Helical" evidence="1">
    <location>
        <begin position="193"/>
        <end position="217"/>
    </location>
</feature>
<dbReference type="InterPro" id="IPR049500">
    <property type="entry name" value="Peptidase_M50B-like"/>
</dbReference>
<evidence type="ECO:0008006" key="4">
    <source>
        <dbReference type="Google" id="ProtNLM"/>
    </source>
</evidence>
<sequence length="219" mass="23679">MAGSLGLAWTSGVVAWVAAVPLWRFTQHTIAVAHEGGHAMFGVLFGQKVHGVRVTADGGGETRFSPSMPWLADLFITLAGYLGPSALGLGGVFLLARGQPEMVLWASVGLLAVILLMIRNPLGFVAVIGTGVVLYWVARHWPDPAQLAFGYFWVWFLLIGGVRTITGLFWATYRDDRGSDAAILQKLTVLPDIFWLALFWLGTMAALVYGGATLLHLRS</sequence>
<dbReference type="RefSeq" id="WP_023562454.1">
    <property type="nucleotide sequence ID" value="NC_022657.1"/>
</dbReference>
<name>U5WDN2_9ACTN</name>
<evidence type="ECO:0000256" key="1">
    <source>
        <dbReference type="SAM" id="Phobius"/>
    </source>
</evidence>
<dbReference type="Pfam" id="PF13398">
    <property type="entry name" value="Peptidase_M50B"/>
    <property type="match status" value="1"/>
</dbReference>
<dbReference type="AlphaFoldDB" id="U5WDN2"/>
<dbReference type="eggNOG" id="ENOG502ZBQ3">
    <property type="taxonomic scope" value="Bacteria"/>
</dbReference>
<keyword evidence="1" id="KW-0472">Membrane</keyword>
<dbReference type="HOGENOM" id="CLU_088222_0_0_11"/>
<dbReference type="EMBL" id="CP006272">
    <property type="protein sequence ID" value="AGZ46120.1"/>
    <property type="molecule type" value="Genomic_DNA"/>
</dbReference>
<proteinExistence type="predicted"/>
<keyword evidence="1" id="KW-0812">Transmembrane</keyword>
<feature type="transmembrane region" description="Helical" evidence="1">
    <location>
        <begin position="74"/>
        <end position="95"/>
    </location>
</feature>
<organism evidence="2 3">
    <name type="scientific">Actinoplanes friuliensis DSM 7358</name>
    <dbReference type="NCBI Taxonomy" id="1246995"/>
    <lineage>
        <taxon>Bacteria</taxon>
        <taxon>Bacillati</taxon>
        <taxon>Actinomycetota</taxon>
        <taxon>Actinomycetes</taxon>
        <taxon>Micromonosporales</taxon>
        <taxon>Micromonosporaceae</taxon>
        <taxon>Actinoplanes</taxon>
    </lineage>
</organism>
<feature type="transmembrane region" description="Helical" evidence="1">
    <location>
        <begin position="124"/>
        <end position="141"/>
    </location>
</feature>
<protein>
    <recommendedName>
        <fullName evidence="4">Integral membrane protein</fullName>
    </recommendedName>
</protein>
<dbReference type="KEGG" id="afs:AFR_39330"/>
<dbReference type="PATRIC" id="fig|1246995.3.peg.7957"/>
<keyword evidence="3" id="KW-1185">Reference proteome</keyword>
<gene>
    <name evidence="2" type="ORF">AFR_39330</name>
</gene>